<accession>A0A9D2B0A1</accession>
<protein>
    <recommendedName>
        <fullName evidence="3">Glycosyltransferase</fullName>
    </recommendedName>
</protein>
<dbReference type="Gene3D" id="3.40.50.2000">
    <property type="entry name" value="Glycogen Phosphorylase B"/>
    <property type="match status" value="2"/>
</dbReference>
<dbReference type="AlphaFoldDB" id="A0A9D2B0A1"/>
<dbReference type="EMBL" id="DXEV01000059">
    <property type="protein sequence ID" value="HIX56438.1"/>
    <property type="molecule type" value="Genomic_DNA"/>
</dbReference>
<evidence type="ECO:0008006" key="3">
    <source>
        <dbReference type="Google" id="ProtNLM"/>
    </source>
</evidence>
<comment type="caution">
    <text evidence="1">The sequence shown here is derived from an EMBL/GenBank/DDBJ whole genome shotgun (WGS) entry which is preliminary data.</text>
</comment>
<dbReference type="Proteomes" id="UP000886829">
    <property type="component" value="Unassembled WGS sequence"/>
</dbReference>
<gene>
    <name evidence="1" type="ORF">H9850_03085</name>
</gene>
<evidence type="ECO:0000313" key="2">
    <source>
        <dbReference type="Proteomes" id="UP000886829"/>
    </source>
</evidence>
<evidence type="ECO:0000313" key="1">
    <source>
        <dbReference type="EMBL" id="HIX56438.1"/>
    </source>
</evidence>
<reference evidence="1" key="2">
    <citation type="submission" date="2021-04" db="EMBL/GenBank/DDBJ databases">
        <authorList>
            <person name="Gilroy R."/>
        </authorList>
    </citation>
    <scope>NUCLEOTIDE SEQUENCE</scope>
    <source>
        <strain evidence="1">USASDec5-558</strain>
    </source>
</reference>
<proteinExistence type="predicted"/>
<reference evidence="1" key="1">
    <citation type="journal article" date="2021" name="PeerJ">
        <title>Extensive microbial diversity within the chicken gut microbiome revealed by metagenomics and culture.</title>
        <authorList>
            <person name="Gilroy R."/>
            <person name="Ravi A."/>
            <person name="Getino M."/>
            <person name="Pursley I."/>
            <person name="Horton D.L."/>
            <person name="Alikhan N.F."/>
            <person name="Baker D."/>
            <person name="Gharbi K."/>
            <person name="Hall N."/>
            <person name="Watson M."/>
            <person name="Adriaenssens E.M."/>
            <person name="Foster-Nyarko E."/>
            <person name="Jarju S."/>
            <person name="Secka A."/>
            <person name="Antonio M."/>
            <person name="Oren A."/>
            <person name="Chaudhuri R.R."/>
            <person name="La Ragione R."/>
            <person name="Hildebrand F."/>
            <person name="Pallen M.J."/>
        </authorList>
    </citation>
    <scope>NUCLEOTIDE SEQUENCE</scope>
    <source>
        <strain evidence="1">USASDec5-558</strain>
    </source>
</reference>
<organism evidence="1 2">
    <name type="scientific">Candidatus Anaerobiospirillum pullistercoris</name>
    <dbReference type="NCBI Taxonomy" id="2838452"/>
    <lineage>
        <taxon>Bacteria</taxon>
        <taxon>Pseudomonadati</taxon>
        <taxon>Pseudomonadota</taxon>
        <taxon>Gammaproteobacteria</taxon>
        <taxon>Aeromonadales</taxon>
        <taxon>Succinivibrionaceae</taxon>
        <taxon>Anaerobiospirillum</taxon>
    </lineage>
</organism>
<dbReference type="SUPFAM" id="SSF53756">
    <property type="entry name" value="UDP-Glycosyltransferase/glycogen phosphorylase"/>
    <property type="match status" value="1"/>
</dbReference>
<sequence>MPKILWLSPYSLHDTSSGASVNVKDMLENLVKIGFEVWSCASFVFDNKSGTLTFGDLDRKLSTDPHRTFILDDNGIHYVYTRCQKRNEMEFTLAEGQLLYDTFLDVLDEFKPDIVMGYCPGMASLSCFAEARRRGIKTIYTLYNGNHGHFSFPLYDLVITDSHATARLYAERDRINVVPVGISLKPERFVNPNRDPKYITFINPVGAKGVAIFAKIAHICQKEMPDQKFLVLNTRGVFSETVSLLHEKDDANKHPFTASDFPNVDMTGPQTDMRPVYGITKALIAPSLWFESWGRVTSEAALNQIPVLCSTSGGLPEAMCGCGVALDTPEHCRNDFYSLPTDEEILPWVEGLKTILNTDYSEQFKIAQQQLSPETTTRRLLDALSGLLRQRATDNPLYYYR</sequence>
<name>A0A9D2B0A1_9GAMM</name>